<evidence type="ECO:0000313" key="3">
    <source>
        <dbReference type="EMBL" id="SVB56053.1"/>
    </source>
</evidence>
<dbReference type="EMBL" id="UINC01047151">
    <property type="protein sequence ID" value="SVB56053.1"/>
    <property type="molecule type" value="Genomic_DNA"/>
</dbReference>
<dbReference type="InterPro" id="IPR003836">
    <property type="entry name" value="Glucokinase"/>
</dbReference>
<keyword evidence="2" id="KW-0418">Kinase</keyword>
<organism evidence="3">
    <name type="scientific">marine metagenome</name>
    <dbReference type="NCBI Taxonomy" id="408172"/>
    <lineage>
        <taxon>unclassified sequences</taxon>
        <taxon>metagenomes</taxon>
        <taxon>ecological metagenomes</taxon>
    </lineage>
</organism>
<proteinExistence type="inferred from homology"/>
<keyword evidence="1" id="KW-0808">Transferase</keyword>
<name>A0A382F1H3_9ZZZZ</name>
<dbReference type="GO" id="GO:0004340">
    <property type="term" value="F:glucokinase activity"/>
    <property type="evidence" value="ECO:0007669"/>
    <property type="project" value="InterPro"/>
</dbReference>
<dbReference type="AlphaFoldDB" id="A0A382F1H3"/>
<evidence type="ECO:0008006" key="4">
    <source>
        <dbReference type="Google" id="ProtNLM"/>
    </source>
</evidence>
<protein>
    <recommendedName>
        <fullName evidence="4">Glucokinase</fullName>
    </recommendedName>
</protein>
<evidence type="ECO:0000256" key="2">
    <source>
        <dbReference type="ARBA" id="ARBA00022777"/>
    </source>
</evidence>
<dbReference type="PANTHER" id="PTHR47363">
    <property type="entry name" value="GLUCOKINASE"/>
    <property type="match status" value="1"/>
</dbReference>
<reference evidence="3" key="1">
    <citation type="submission" date="2018-05" db="EMBL/GenBank/DDBJ databases">
        <authorList>
            <person name="Lanie J.A."/>
            <person name="Ng W.-L."/>
            <person name="Kazmierczak K.M."/>
            <person name="Andrzejewski T.M."/>
            <person name="Davidsen T.M."/>
            <person name="Wayne K.J."/>
            <person name="Tettelin H."/>
            <person name="Glass J.I."/>
            <person name="Rusch D."/>
            <person name="Podicherti R."/>
            <person name="Tsui H.-C.T."/>
            <person name="Winkler M.E."/>
        </authorList>
    </citation>
    <scope>NUCLEOTIDE SEQUENCE</scope>
</reference>
<dbReference type="GO" id="GO:0006096">
    <property type="term" value="P:glycolytic process"/>
    <property type="evidence" value="ECO:0007669"/>
    <property type="project" value="InterPro"/>
</dbReference>
<dbReference type="GO" id="GO:0005536">
    <property type="term" value="F:D-glucose binding"/>
    <property type="evidence" value="ECO:0007669"/>
    <property type="project" value="InterPro"/>
</dbReference>
<sequence>MILAGDIGGTKVNLALFDSATRITEKRYESRDFSGIEKILDDFLKDNDSTIEKVCFGVAGRIINGKCRLTNLSWQVEVERLKKQLGIDSVWLINDLAATACAIPFLSPEDLEIIQTGASVSEGRISVVSAGTGLGQAFLIPERNGKFIVMDSEGGHCDFSPRNRLEAELLFFLQKKYSRVSIERVLSGLGLLDIYGFLKLVANEEDLQEAIETVDSPATIVERAIAKTSPICEKTLKLFVSLYGALAGNLALQYLSMGGVYLGGGIAPKVVPLLKRGDFMEAFLSKGRFKKVLSEIPVKVVMDETAPLLGAAQYARGQYFVN</sequence>
<dbReference type="Pfam" id="PF02685">
    <property type="entry name" value="Glucokinase"/>
    <property type="match status" value="1"/>
</dbReference>
<dbReference type="Gene3D" id="3.30.420.40">
    <property type="match status" value="1"/>
</dbReference>
<dbReference type="GO" id="GO:0005524">
    <property type="term" value="F:ATP binding"/>
    <property type="evidence" value="ECO:0007669"/>
    <property type="project" value="InterPro"/>
</dbReference>
<dbReference type="NCBIfam" id="TIGR00749">
    <property type="entry name" value="glk"/>
    <property type="match status" value="1"/>
</dbReference>
<gene>
    <name evidence="3" type="ORF">METZ01_LOCUS208907</name>
</gene>
<dbReference type="SUPFAM" id="SSF53067">
    <property type="entry name" value="Actin-like ATPase domain"/>
    <property type="match status" value="1"/>
</dbReference>
<dbReference type="Gene3D" id="3.40.367.20">
    <property type="match status" value="1"/>
</dbReference>
<dbReference type="InterPro" id="IPR043129">
    <property type="entry name" value="ATPase_NBD"/>
</dbReference>
<accession>A0A382F1H3</accession>
<evidence type="ECO:0000256" key="1">
    <source>
        <dbReference type="ARBA" id="ARBA00022679"/>
    </source>
</evidence>
<dbReference type="CDD" id="cd24008">
    <property type="entry name" value="ASKHA_NBD_GLK"/>
    <property type="match status" value="1"/>
</dbReference>
<dbReference type="HAMAP" id="MF_00524">
    <property type="entry name" value="Glucokinase"/>
    <property type="match status" value="1"/>
</dbReference>
<dbReference type="PANTHER" id="PTHR47363:SF1">
    <property type="entry name" value="GLUCOKINASE"/>
    <property type="match status" value="1"/>
</dbReference>